<evidence type="ECO:0000313" key="9">
    <source>
        <dbReference type="EMBL" id="CAC5364205.1"/>
    </source>
</evidence>
<evidence type="ECO:0000313" key="10">
    <source>
        <dbReference type="Proteomes" id="UP000507470"/>
    </source>
</evidence>
<gene>
    <name evidence="9" type="ORF">MCOR_5331</name>
</gene>
<keyword evidence="5" id="KW-1133">Transmembrane helix</keyword>
<keyword evidence="3" id="KW-0677">Repeat</keyword>
<dbReference type="PROSITE" id="PS00022">
    <property type="entry name" value="EGF_1"/>
    <property type="match status" value="1"/>
</dbReference>
<dbReference type="FunFam" id="2.170.300.10:FF:000041">
    <property type="entry name" value="Tyrosine protein kinase receptor tie-1, putative"/>
    <property type="match status" value="1"/>
</dbReference>
<dbReference type="InterPro" id="IPR052108">
    <property type="entry name" value="MEGF/SIB"/>
</dbReference>
<dbReference type="PROSITE" id="PS01186">
    <property type="entry name" value="EGF_2"/>
    <property type="match status" value="1"/>
</dbReference>
<protein>
    <recommendedName>
        <fullName evidence="7 8">EGF-like domain-containing protein</fullName>
    </recommendedName>
</protein>
<feature type="chain" id="PRO_5026723001" description="EGF-like domain-containing protein" evidence="6">
    <location>
        <begin position="18"/>
        <end position="256"/>
    </location>
</feature>
<reference evidence="9 10" key="1">
    <citation type="submission" date="2020-06" db="EMBL/GenBank/DDBJ databases">
        <authorList>
            <person name="Li R."/>
            <person name="Bekaert M."/>
        </authorList>
    </citation>
    <scope>NUCLEOTIDE SEQUENCE [LARGE SCALE GENOMIC DNA]</scope>
    <source>
        <strain evidence="10">wild</strain>
    </source>
</reference>
<dbReference type="Gene3D" id="2.170.300.10">
    <property type="entry name" value="Tie2 ligand-binding domain superfamily"/>
    <property type="match status" value="1"/>
</dbReference>
<evidence type="ECO:0000259" key="8">
    <source>
        <dbReference type="PROSITE" id="PS01186"/>
    </source>
</evidence>
<evidence type="ECO:0000256" key="1">
    <source>
        <dbReference type="ARBA" id="ARBA00022536"/>
    </source>
</evidence>
<dbReference type="Proteomes" id="UP000507470">
    <property type="component" value="Unassembled WGS sequence"/>
</dbReference>
<keyword evidence="2 6" id="KW-0732">Signal</keyword>
<evidence type="ECO:0000256" key="6">
    <source>
        <dbReference type="SAM" id="SignalP"/>
    </source>
</evidence>
<evidence type="ECO:0000256" key="4">
    <source>
        <dbReference type="ARBA" id="ARBA00023157"/>
    </source>
</evidence>
<keyword evidence="5" id="KW-0472">Membrane</keyword>
<keyword evidence="10" id="KW-1185">Reference proteome</keyword>
<dbReference type="InterPro" id="IPR002049">
    <property type="entry name" value="LE_dom"/>
</dbReference>
<feature type="transmembrane region" description="Helical" evidence="5">
    <location>
        <begin position="171"/>
        <end position="192"/>
    </location>
</feature>
<evidence type="ECO:0000256" key="2">
    <source>
        <dbReference type="ARBA" id="ARBA00022729"/>
    </source>
</evidence>
<dbReference type="OrthoDB" id="10252017at2759"/>
<dbReference type="InterPro" id="IPR000742">
    <property type="entry name" value="EGF"/>
</dbReference>
<keyword evidence="5" id="KW-0812">Transmembrane</keyword>
<feature type="signal peptide" evidence="6">
    <location>
        <begin position="1"/>
        <end position="17"/>
    </location>
</feature>
<proteinExistence type="predicted"/>
<evidence type="ECO:0000256" key="3">
    <source>
        <dbReference type="ARBA" id="ARBA00022737"/>
    </source>
</evidence>
<organism evidence="9 10">
    <name type="scientific">Mytilus coruscus</name>
    <name type="common">Sea mussel</name>
    <dbReference type="NCBI Taxonomy" id="42192"/>
    <lineage>
        <taxon>Eukaryota</taxon>
        <taxon>Metazoa</taxon>
        <taxon>Spiralia</taxon>
        <taxon>Lophotrochozoa</taxon>
        <taxon>Mollusca</taxon>
        <taxon>Bivalvia</taxon>
        <taxon>Autobranchia</taxon>
        <taxon>Pteriomorphia</taxon>
        <taxon>Mytilida</taxon>
        <taxon>Mytiloidea</taxon>
        <taxon>Mytilidae</taxon>
        <taxon>Mytilinae</taxon>
        <taxon>Mytilus</taxon>
    </lineage>
</organism>
<evidence type="ECO:0000256" key="5">
    <source>
        <dbReference type="SAM" id="Phobius"/>
    </source>
</evidence>
<keyword evidence="4" id="KW-1015">Disulfide bond</keyword>
<dbReference type="EMBL" id="CACVKT020000955">
    <property type="protein sequence ID" value="CAC5364205.1"/>
    <property type="molecule type" value="Genomic_DNA"/>
</dbReference>
<dbReference type="PANTHER" id="PTHR24035">
    <property type="entry name" value="MULTIPLE EPIDERMAL GROWTH FACTOR-LIKE DOMAINS PROTEIN"/>
    <property type="match status" value="1"/>
</dbReference>
<dbReference type="PANTHER" id="PTHR24035:SF109">
    <property type="entry name" value="PROTEIN DRAPER"/>
    <property type="match status" value="1"/>
</dbReference>
<accession>A0A6J8A9S8</accession>
<dbReference type="AlphaFoldDB" id="A0A6J8A9S8"/>
<dbReference type="Pfam" id="PF00053">
    <property type="entry name" value="EGF_laminin"/>
    <property type="match status" value="1"/>
</dbReference>
<sequence>MHLTALLLLAYVNGVITMVATDPNVCPRKVTISEELVVTQQQFVVECCPNYFEDDGRCKECSPGTFGKDCKVPCLANHFGFLCKEMCNCSGNMKCDPVTGCVCKAGLTGPDCIQECPNDMYGDNCNTSCNCSVHADCDSVSGKCTCHEGFVGEMCELQENRQERDQPNYSLVIYITLVGILLCMIFVVRIAMKAKQRMSKSIIDVLKWNERQQSRQPKAILRISHRTTTELGTNVPPTQNEDVYYEISDVDSVGAY</sequence>
<keyword evidence="1" id="KW-0245">EGF-like domain</keyword>
<evidence type="ECO:0000259" key="7">
    <source>
        <dbReference type="PROSITE" id="PS00022"/>
    </source>
</evidence>
<dbReference type="CDD" id="cd00055">
    <property type="entry name" value="EGF_Lam"/>
    <property type="match status" value="1"/>
</dbReference>
<name>A0A6J8A9S8_MYTCO</name>
<feature type="domain" description="EGF-like" evidence="7 8">
    <location>
        <begin position="144"/>
        <end position="155"/>
    </location>
</feature>